<evidence type="ECO:0000256" key="6">
    <source>
        <dbReference type="ARBA" id="ARBA00023136"/>
    </source>
</evidence>
<evidence type="ECO:0000256" key="5">
    <source>
        <dbReference type="ARBA" id="ARBA00023043"/>
    </source>
</evidence>
<feature type="domain" description="Palmitoyltransferase DHHC" evidence="9">
    <location>
        <begin position="389"/>
        <end position="501"/>
    </location>
</feature>
<comment type="similarity">
    <text evidence="8">Belongs to the DHHC palmitoyltransferase family.</text>
</comment>
<evidence type="ECO:0000256" key="4">
    <source>
        <dbReference type="ARBA" id="ARBA00022989"/>
    </source>
</evidence>
<dbReference type="RefSeq" id="XP_032811317.1">
    <property type="nucleotide sequence ID" value="XM_032955426.1"/>
</dbReference>
<keyword evidence="2 8" id="KW-0812">Transmembrane</keyword>
<feature type="transmembrane region" description="Helical" evidence="8">
    <location>
        <begin position="333"/>
        <end position="350"/>
    </location>
</feature>
<keyword evidence="10" id="KW-1185">Reference proteome</keyword>
<comment type="domain">
    <text evidence="8">The DHHC domain is required for palmitoyltransferase activity.</text>
</comment>
<evidence type="ECO:0000259" key="9">
    <source>
        <dbReference type="Pfam" id="PF01529"/>
    </source>
</evidence>
<dbReference type="PROSITE" id="PS50088">
    <property type="entry name" value="ANK_REPEAT"/>
    <property type="match status" value="3"/>
</dbReference>
<dbReference type="Proteomes" id="UP001318040">
    <property type="component" value="Chromosome 16"/>
</dbReference>
<dbReference type="Pfam" id="PF12796">
    <property type="entry name" value="Ank_2"/>
    <property type="match status" value="2"/>
</dbReference>
<evidence type="ECO:0000313" key="10">
    <source>
        <dbReference type="Proteomes" id="UP001318040"/>
    </source>
</evidence>
<keyword evidence="3" id="KW-0677">Repeat</keyword>
<organism evidence="10 11">
    <name type="scientific">Petromyzon marinus</name>
    <name type="common">Sea lamprey</name>
    <dbReference type="NCBI Taxonomy" id="7757"/>
    <lineage>
        <taxon>Eukaryota</taxon>
        <taxon>Metazoa</taxon>
        <taxon>Chordata</taxon>
        <taxon>Craniata</taxon>
        <taxon>Vertebrata</taxon>
        <taxon>Cyclostomata</taxon>
        <taxon>Hyperoartia</taxon>
        <taxon>Petromyzontiformes</taxon>
        <taxon>Petromyzontidae</taxon>
        <taxon>Petromyzon</taxon>
    </lineage>
</organism>
<dbReference type="KEGG" id="pmrn:116942939"/>
<dbReference type="InterPro" id="IPR001594">
    <property type="entry name" value="Palmitoyltrfase_DHHC"/>
</dbReference>
<dbReference type="GO" id="GO:0000139">
    <property type="term" value="C:Golgi membrane"/>
    <property type="evidence" value="ECO:0007669"/>
    <property type="project" value="TreeGrafter"/>
</dbReference>
<comment type="catalytic activity">
    <reaction evidence="8">
        <text>L-cysteinyl-[protein] + hexadecanoyl-CoA = S-hexadecanoyl-L-cysteinyl-[protein] + CoA</text>
        <dbReference type="Rhea" id="RHEA:36683"/>
        <dbReference type="Rhea" id="RHEA-COMP:10131"/>
        <dbReference type="Rhea" id="RHEA-COMP:11032"/>
        <dbReference type="ChEBI" id="CHEBI:29950"/>
        <dbReference type="ChEBI" id="CHEBI:57287"/>
        <dbReference type="ChEBI" id="CHEBI:57379"/>
        <dbReference type="ChEBI" id="CHEBI:74151"/>
        <dbReference type="EC" id="2.3.1.225"/>
    </reaction>
</comment>
<dbReference type="PROSITE" id="PS50216">
    <property type="entry name" value="DHHC"/>
    <property type="match status" value="1"/>
</dbReference>
<dbReference type="SMART" id="SM00248">
    <property type="entry name" value="ANK"/>
    <property type="match status" value="6"/>
</dbReference>
<dbReference type="Pfam" id="PF01529">
    <property type="entry name" value="DHHC"/>
    <property type="match status" value="1"/>
</dbReference>
<accession>A0AAJ7T4Q1</accession>
<proteinExistence type="inferred from homology"/>
<feature type="repeat" description="ANK" evidence="7">
    <location>
        <begin position="153"/>
        <end position="185"/>
    </location>
</feature>
<gene>
    <name evidence="11 12" type="primary">LOC116942939</name>
</gene>
<evidence type="ECO:0000256" key="3">
    <source>
        <dbReference type="ARBA" id="ARBA00022737"/>
    </source>
</evidence>
<feature type="repeat" description="ANK" evidence="7">
    <location>
        <begin position="186"/>
        <end position="218"/>
    </location>
</feature>
<evidence type="ECO:0000313" key="11">
    <source>
        <dbReference type="RefSeq" id="XP_032811316.1"/>
    </source>
</evidence>
<dbReference type="InterPro" id="IPR036770">
    <property type="entry name" value="Ankyrin_rpt-contain_sf"/>
</dbReference>
<feature type="repeat" description="ANK" evidence="7">
    <location>
        <begin position="120"/>
        <end position="152"/>
    </location>
</feature>
<dbReference type="PANTHER" id="PTHR24161:SF17">
    <property type="entry name" value="PALMITOYLTRANSFERASE"/>
    <property type="match status" value="1"/>
</dbReference>
<keyword evidence="8" id="KW-0808">Transferase</keyword>
<evidence type="ECO:0000256" key="1">
    <source>
        <dbReference type="ARBA" id="ARBA00004141"/>
    </source>
</evidence>
<dbReference type="Gene3D" id="1.25.40.20">
    <property type="entry name" value="Ankyrin repeat-containing domain"/>
    <property type="match status" value="2"/>
</dbReference>
<dbReference type="GeneID" id="116942939"/>
<reference evidence="11 12" key="1">
    <citation type="submission" date="2025-04" db="UniProtKB">
        <authorList>
            <consortium name="RefSeq"/>
        </authorList>
    </citation>
    <scope>IDENTIFICATION</scope>
    <source>
        <tissue evidence="11 12">Sperm</tissue>
    </source>
</reference>
<feature type="transmembrane region" description="Helical" evidence="8">
    <location>
        <begin position="463"/>
        <end position="490"/>
    </location>
</feature>
<comment type="subcellular location">
    <subcellularLocation>
        <location evidence="1">Membrane</location>
        <topology evidence="1">Multi-pass membrane protein</topology>
    </subcellularLocation>
</comment>
<dbReference type="PROSITE" id="PS50297">
    <property type="entry name" value="ANK_REP_REGION"/>
    <property type="match status" value="3"/>
</dbReference>
<evidence type="ECO:0000256" key="2">
    <source>
        <dbReference type="ARBA" id="ARBA00022692"/>
    </source>
</evidence>
<evidence type="ECO:0000256" key="8">
    <source>
        <dbReference type="RuleBase" id="RU079119"/>
    </source>
</evidence>
<keyword evidence="4 8" id="KW-1133">Transmembrane helix</keyword>
<dbReference type="SUPFAM" id="SSF48403">
    <property type="entry name" value="Ankyrin repeat"/>
    <property type="match status" value="1"/>
</dbReference>
<dbReference type="PANTHER" id="PTHR24161">
    <property type="entry name" value="ANK_REP_REGION DOMAIN-CONTAINING PROTEIN-RELATED"/>
    <property type="match status" value="1"/>
</dbReference>
<dbReference type="AlphaFoldDB" id="A0AAJ7T4Q1"/>
<dbReference type="InterPro" id="IPR002110">
    <property type="entry name" value="Ankyrin_rpt"/>
</dbReference>
<dbReference type="PROSITE" id="PS51257">
    <property type="entry name" value="PROKAR_LIPOPROTEIN"/>
    <property type="match status" value="1"/>
</dbReference>
<evidence type="ECO:0000313" key="12">
    <source>
        <dbReference type="RefSeq" id="XP_032811317.1"/>
    </source>
</evidence>
<dbReference type="GO" id="GO:0019706">
    <property type="term" value="F:protein-cysteine S-palmitoyltransferase activity"/>
    <property type="evidence" value="ECO:0007669"/>
    <property type="project" value="UniProtKB-EC"/>
</dbReference>
<dbReference type="RefSeq" id="XP_032811316.1">
    <property type="nucleotide sequence ID" value="XM_032955425.1"/>
</dbReference>
<sequence>MGPYPRPPLTERPGAVNAGVVVTAGCEDSECTGGGHHHHPHAVFRKNLFSAAKAGNLPLCQEIVELEGIASLSRRDAAGHTAAHWAALGGHVAVLRYFAEYGGGAGDSALAVNAPSDAEPGSRPIHWAATNGHVAAMEALLVAGVPIDEPDQRGCTPLVVAAQFGQTTLAGYLLGRGAALQACDTEGDNALHWAAFKGHCELTRLLTYSGFNPRQTDKFQQTPLHLAVLSGDLLTVKLLCEQDEVELNVLDANGNTPLALAQGRKYGDIVAYLTKATARSRSLLQCCDLRSLVLGPPGKSKAPVMFFYCTLLLWGYPTYVLHVLPLTLLEMKAVNVTFVTGNLVMWYFFLRASLSDPGFLPQNNPDYDHAIKQMARYADCEHAASALSRLCHTCRLVRPLRSKHCRVANRCVDHFDHYCPYVYNTVGFRNRFHFLGFLATMSLNCWLGVHMTWSVLSWYGRDLLLFAGLLFLCVFGTISGGMTIVCLYMAGTNTTTNERINGMRYDYMKDEHGRFFNPFDRGVVANLLEFVGAVRPLGEAELQRRRRRRDGGVSLV</sequence>
<feature type="transmembrane region" description="Helical" evidence="8">
    <location>
        <begin position="305"/>
        <end position="326"/>
    </location>
</feature>
<evidence type="ECO:0000256" key="7">
    <source>
        <dbReference type="PROSITE-ProRule" id="PRU00023"/>
    </source>
</evidence>
<keyword evidence="6 8" id="KW-0472">Membrane</keyword>
<name>A0AAJ7T4Q1_PETMA</name>
<keyword evidence="5 7" id="KW-0040">ANK repeat</keyword>
<keyword evidence="8" id="KW-0012">Acyltransferase</keyword>
<protein>
    <recommendedName>
        <fullName evidence="8">Palmitoyltransferase</fullName>
        <ecNumber evidence="8">2.3.1.225</ecNumber>
    </recommendedName>
</protein>
<feature type="transmembrane region" description="Helical" evidence="8">
    <location>
        <begin position="432"/>
        <end position="456"/>
    </location>
</feature>
<dbReference type="EC" id="2.3.1.225" evidence="8"/>